<dbReference type="CDD" id="cd02181">
    <property type="entry name" value="GH16_fungal_Lam16A_glucanase"/>
    <property type="match status" value="1"/>
</dbReference>
<dbReference type="OrthoDB" id="32505at2759"/>
<dbReference type="SUPFAM" id="SSF49899">
    <property type="entry name" value="Concanavalin A-like lectins/glucanases"/>
    <property type="match status" value="1"/>
</dbReference>
<keyword evidence="4" id="KW-0732">Signal</keyword>
<evidence type="ECO:0000256" key="4">
    <source>
        <dbReference type="SAM" id="SignalP"/>
    </source>
</evidence>
<dbReference type="GO" id="GO:0004553">
    <property type="term" value="F:hydrolase activity, hydrolyzing O-glycosyl compounds"/>
    <property type="evidence" value="ECO:0007669"/>
    <property type="project" value="InterPro"/>
</dbReference>
<comment type="similarity">
    <text evidence="1">Belongs to the glycosyl hydrolase 16 family.</text>
</comment>
<feature type="domain" description="GH16" evidence="5">
    <location>
        <begin position="8"/>
        <end position="280"/>
    </location>
</feature>
<dbReference type="EMBL" id="KB008025">
    <property type="protein sequence ID" value="ELR15763.1"/>
    <property type="molecule type" value="Genomic_DNA"/>
</dbReference>
<keyword evidence="2" id="KW-0378">Hydrolase</keyword>
<dbReference type="InterPro" id="IPR050546">
    <property type="entry name" value="Glycosyl_Hydrlase_16"/>
</dbReference>
<proteinExistence type="inferred from homology"/>
<feature type="chain" id="PRO_5003990585" evidence="4">
    <location>
        <begin position="18"/>
        <end position="314"/>
    </location>
</feature>
<evidence type="ECO:0000256" key="2">
    <source>
        <dbReference type="ARBA" id="ARBA00022801"/>
    </source>
</evidence>
<dbReference type="FunFam" id="2.60.120.200:FF:000114">
    <property type="entry name" value="Probable endo-1,3(4)-beta-glucanase NFIA_089530"/>
    <property type="match status" value="1"/>
</dbReference>
<organism evidence="6 7">
    <name type="scientific">Acanthamoeba castellanii (strain ATCC 30010 / Neff)</name>
    <dbReference type="NCBI Taxonomy" id="1257118"/>
    <lineage>
        <taxon>Eukaryota</taxon>
        <taxon>Amoebozoa</taxon>
        <taxon>Discosea</taxon>
        <taxon>Longamoebia</taxon>
        <taxon>Centramoebida</taxon>
        <taxon>Acanthamoebidae</taxon>
        <taxon>Acanthamoeba</taxon>
    </lineage>
</organism>
<dbReference type="KEGG" id="acan:ACA1_379450"/>
<evidence type="ECO:0000313" key="6">
    <source>
        <dbReference type="EMBL" id="ELR15763.1"/>
    </source>
</evidence>
<evidence type="ECO:0000256" key="3">
    <source>
        <dbReference type="ARBA" id="ARBA00023295"/>
    </source>
</evidence>
<reference evidence="6 7" key="1">
    <citation type="journal article" date="2013" name="Genome Biol.">
        <title>Genome of Acanthamoeba castellanii highlights extensive lateral gene transfer and early evolution of tyrosine kinase signaling.</title>
        <authorList>
            <person name="Clarke M."/>
            <person name="Lohan A.J."/>
            <person name="Liu B."/>
            <person name="Lagkouvardos I."/>
            <person name="Roy S."/>
            <person name="Zafar N."/>
            <person name="Bertelli C."/>
            <person name="Schilde C."/>
            <person name="Kianianmomeni A."/>
            <person name="Burglin T.R."/>
            <person name="Frech C."/>
            <person name="Turcotte B."/>
            <person name="Kopec K.O."/>
            <person name="Synnott J.M."/>
            <person name="Choo C."/>
            <person name="Paponov I."/>
            <person name="Finkler A."/>
            <person name="Soon Heng Tan C."/>
            <person name="Hutchins A.P."/>
            <person name="Weinmeier T."/>
            <person name="Rattei T."/>
            <person name="Chu J.S."/>
            <person name="Gimenez G."/>
            <person name="Irimia M."/>
            <person name="Rigden D.J."/>
            <person name="Fitzpatrick D.A."/>
            <person name="Lorenzo-Morales J."/>
            <person name="Bateman A."/>
            <person name="Chiu C.H."/>
            <person name="Tang P."/>
            <person name="Hegemann P."/>
            <person name="Fromm H."/>
            <person name="Raoult D."/>
            <person name="Greub G."/>
            <person name="Miranda-Saavedra D."/>
            <person name="Chen N."/>
            <person name="Nash P."/>
            <person name="Ginger M.L."/>
            <person name="Horn M."/>
            <person name="Schaap P."/>
            <person name="Caler L."/>
            <person name="Loftus B."/>
        </authorList>
    </citation>
    <scope>NUCLEOTIDE SEQUENCE [LARGE SCALE GENOMIC DNA]</scope>
    <source>
        <strain evidence="6 7">Neff</strain>
    </source>
</reference>
<keyword evidence="3" id="KW-0326">Glycosidase</keyword>
<dbReference type="Proteomes" id="UP000011083">
    <property type="component" value="Unassembled WGS sequence"/>
</dbReference>
<dbReference type="RefSeq" id="XP_004337776.1">
    <property type="nucleotide sequence ID" value="XM_004337728.1"/>
</dbReference>
<dbReference type="InterPro" id="IPR013320">
    <property type="entry name" value="ConA-like_dom_sf"/>
</dbReference>
<dbReference type="InterPro" id="IPR000757">
    <property type="entry name" value="Beta-glucanase-like"/>
</dbReference>
<evidence type="ECO:0000256" key="1">
    <source>
        <dbReference type="ARBA" id="ARBA00006865"/>
    </source>
</evidence>
<dbReference type="GO" id="GO:0009251">
    <property type="term" value="P:glucan catabolic process"/>
    <property type="evidence" value="ECO:0007669"/>
    <property type="project" value="TreeGrafter"/>
</dbReference>
<evidence type="ECO:0000313" key="7">
    <source>
        <dbReference type="Proteomes" id="UP000011083"/>
    </source>
</evidence>
<keyword evidence="7" id="KW-1185">Reference proteome</keyword>
<dbReference type="VEuPathDB" id="AmoebaDB:ACA1_379450"/>
<protein>
    <submittedName>
        <fullName evidence="6">GPI anchored endo1,3(4)-beta-glucanase</fullName>
    </submittedName>
</protein>
<sequence>MAAMLLVASFAATPAESAYTLKYNYAGYNFFDNFDFWTQNDPTHGYVNYVDRNTAQSQGLISAGPHNCYIGADHNNVASGRGRSSVRLSSKATFSDGLVIADLSHMPEGCGTWPAFWMVGPNWPNGGEIDIIEGVNTNNADQTTLHTSQGCDMSGEDRSAFTGDMVSTNCWVNAPNQGNNQGCGIQNYAGSYGAPFNQAGGGVYATEFGHGWPIKVWFFPRNNIPADIQSGRPVPTNWGKPFAQFNIGNNCPAGHFYDMQIIINLTFCGDWAGSVFSSSCGQYGSCNNFVQYNPAQFGDAYWIFNSIKVYQYQF</sequence>
<feature type="signal peptide" evidence="4">
    <location>
        <begin position="1"/>
        <end position="17"/>
    </location>
</feature>
<dbReference type="Pfam" id="PF26113">
    <property type="entry name" value="GH16_XgeA"/>
    <property type="match status" value="1"/>
</dbReference>
<accession>L8GT27</accession>
<dbReference type="PROSITE" id="PS51762">
    <property type="entry name" value="GH16_2"/>
    <property type="match status" value="1"/>
</dbReference>
<evidence type="ECO:0000259" key="5">
    <source>
        <dbReference type="PROSITE" id="PS51762"/>
    </source>
</evidence>
<dbReference type="Gene3D" id="2.60.120.200">
    <property type="match status" value="1"/>
</dbReference>
<dbReference type="PANTHER" id="PTHR10963:SF24">
    <property type="entry name" value="GLYCOSIDASE C21B10.07-RELATED"/>
    <property type="match status" value="1"/>
</dbReference>
<dbReference type="PANTHER" id="PTHR10963">
    <property type="entry name" value="GLYCOSYL HYDROLASE-RELATED"/>
    <property type="match status" value="1"/>
</dbReference>
<dbReference type="OMA" id="FKNAYWL"/>
<gene>
    <name evidence="6" type="ORF">ACA1_379450</name>
</gene>
<dbReference type="GeneID" id="14916300"/>
<name>L8GT27_ACACF</name>
<dbReference type="AlphaFoldDB" id="L8GT27"/>